<dbReference type="HAMAP" id="MF_01384">
    <property type="entry name" value="UreD"/>
    <property type="match status" value="1"/>
</dbReference>
<keyword evidence="6" id="KW-1185">Reference proteome</keyword>
<proteinExistence type="inferred from homology"/>
<organism evidence="5 6">
    <name type="scientific">Candidatus Blochmannia ocreatus</name>
    <name type="common">nom. nud.</name>
    <dbReference type="NCBI Taxonomy" id="251538"/>
    <lineage>
        <taxon>Bacteria</taxon>
        <taxon>Pseudomonadati</taxon>
        <taxon>Pseudomonadota</taxon>
        <taxon>Gammaproteobacteria</taxon>
        <taxon>Enterobacterales</taxon>
        <taxon>Enterobacteriaceae</taxon>
        <taxon>ant endosymbionts</taxon>
        <taxon>Candidatus Blochmanniella</taxon>
    </lineage>
</organism>
<name>A0ABY4SSQ2_9ENTR</name>
<evidence type="ECO:0000256" key="1">
    <source>
        <dbReference type="ARBA" id="ARBA00007177"/>
    </source>
</evidence>
<dbReference type="Proteomes" id="UP001056834">
    <property type="component" value="Chromosome"/>
</dbReference>
<sequence length="274" mass="31299">MDKHSSQVWLGKLQLNFSLKQGISVLTKCQHVGPFYVKKCFYPRNDDIPHVYLLHPPGGLVGGDKLILNVQLEPNSSALLTTPGASRFYRSNGLYAEQTNMFKLRKNTTLEWVPQSSIFFPKTKAKIHNTFILEEGARVIAFETLCFGYLSSHVLLYPEETDIYLNVIISNSVGLQDRFKVTELEYFEKLGGFFISAMLFAIPSDYEILKKVRTLIKPVRSSYIGGASLLDTILIVRLLGKDHQFIKQLIHRIWYIVRPAVIGKDVTIPRIWFT</sequence>
<dbReference type="PANTHER" id="PTHR33643:SF1">
    <property type="entry name" value="UREASE ACCESSORY PROTEIN D"/>
    <property type="match status" value="1"/>
</dbReference>
<accession>A0ABY4SSQ2</accession>
<keyword evidence="3 4" id="KW-0143">Chaperone</keyword>
<reference evidence="5" key="1">
    <citation type="submission" date="2022-05" db="EMBL/GenBank/DDBJ databases">
        <title>Impact of host demography and evolutionary history on endosymbiont molecular evolution: a test in carpenter ants (Genus Camponotus) and their Blochmannia endosymbionts.</title>
        <authorList>
            <person name="Manthey J.D."/>
            <person name="Giron J.C."/>
            <person name="Hruska J.P."/>
        </authorList>
    </citation>
    <scope>NUCLEOTIDE SEQUENCE</scope>
    <source>
        <strain evidence="5">C-006</strain>
    </source>
</reference>
<dbReference type="EMBL" id="CP097762">
    <property type="protein sequence ID" value="URJ25007.1"/>
    <property type="molecule type" value="Genomic_DNA"/>
</dbReference>
<dbReference type="Pfam" id="PF01774">
    <property type="entry name" value="UreD"/>
    <property type="match status" value="1"/>
</dbReference>
<keyword evidence="4" id="KW-0963">Cytoplasm</keyword>
<comment type="function">
    <text evidence="4">Required for maturation of urease via the functional incorporation of the urease nickel metallocenter.</text>
</comment>
<comment type="subunit">
    <text evidence="4">UreD, UreF and UreG form a complex that acts as a GTP-hydrolysis-dependent molecular chaperone, activating the urease apoprotein by helping to assemble the nickel containing metallocenter of UreC. The UreE protein probably delivers the nickel.</text>
</comment>
<dbReference type="PANTHER" id="PTHR33643">
    <property type="entry name" value="UREASE ACCESSORY PROTEIN D"/>
    <property type="match status" value="1"/>
</dbReference>
<dbReference type="RefSeq" id="WP_250223138.1">
    <property type="nucleotide sequence ID" value="NZ_CP097762.1"/>
</dbReference>
<protein>
    <recommendedName>
        <fullName evidence="4">Urease accessory protein UreD</fullName>
    </recommendedName>
</protein>
<evidence type="ECO:0000313" key="5">
    <source>
        <dbReference type="EMBL" id="URJ25007.1"/>
    </source>
</evidence>
<evidence type="ECO:0000256" key="2">
    <source>
        <dbReference type="ARBA" id="ARBA00022988"/>
    </source>
</evidence>
<evidence type="ECO:0000256" key="3">
    <source>
        <dbReference type="ARBA" id="ARBA00023186"/>
    </source>
</evidence>
<dbReference type="InterPro" id="IPR002669">
    <property type="entry name" value="UreD"/>
</dbReference>
<evidence type="ECO:0000256" key="4">
    <source>
        <dbReference type="HAMAP-Rule" id="MF_01384"/>
    </source>
</evidence>
<gene>
    <name evidence="4" type="primary">ureD</name>
    <name evidence="5" type="ORF">M9405_02560</name>
</gene>
<comment type="similarity">
    <text evidence="1 4">Belongs to the UreD family.</text>
</comment>
<comment type="subcellular location">
    <subcellularLocation>
        <location evidence="4">Cytoplasm</location>
    </subcellularLocation>
</comment>
<evidence type="ECO:0000313" key="6">
    <source>
        <dbReference type="Proteomes" id="UP001056834"/>
    </source>
</evidence>
<keyword evidence="2 4" id="KW-0996">Nickel insertion</keyword>